<accession>W4JRQ2</accession>
<dbReference type="InParanoid" id="W4JRQ2"/>
<dbReference type="PROSITE" id="PS50234">
    <property type="entry name" value="VWFA"/>
    <property type="match status" value="1"/>
</dbReference>
<dbReference type="GeneID" id="20671490"/>
<gene>
    <name evidence="2" type="ORF">HETIRDRAFT_329423</name>
</gene>
<dbReference type="Proteomes" id="UP000030671">
    <property type="component" value="Unassembled WGS sequence"/>
</dbReference>
<reference evidence="2 3" key="1">
    <citation type="journal article" date="2012" name="New Phytol.">
        <title>Insight into trade-off between wood decay and parasitism from the genome of a fungal forest pathogen.</title>
        <authorList>
            <person name="Olson A."/>
            <person name="Aerts A."/>
            <person name="Asiegbu F."/>
            <person name="Belbahri L."/>
            <person name="Bouzid O."/>
            <person name="Broberg A."/>
            <person name="Canback B."/>
            <person name="Coutinho P.M."/>
            <person name="Cullen D."/>
            <person name="Dalman K."/>
            <person name="Deflorio G."/>
            <person name="van Diepen L.T."/>
            <person name="Dunand C."/>
            <person name="Duplessis S."/>
            <person name="Durling M."/>
            <person name="Gonthier P."/>
            <person name="Grimwood J."/>
            <person name="Fossdal C.G."/>
            <person name="Hansson D."/>
            <person name="Henrissat B."/>
            <person name="Hietala A."/>
            <person name="Himmelstrand K."/>
            <person name="Hoffmeister D."/>
            <person name="Hogberg N."/>
            <person name="James T.Y."/>
            <person name="Karlsson M."/>
            <person name="Kohler A."/>
            <person name="Kues U."/>
            <person name="Lee Y.H."/>
            <person name="Lin Y.C."/>
            <person name="Lind M."/>
            <person name="Lindquist E."/>
            <person name="Lombard V."/>
            <person name="Lucas S."/>
            <person name="Lunden K."/>
            <person name="Morin E."/>
            <person name="Murat C."/>
            <person name="Park J."/>
            <person name="Raffaello T."/>
            <person name="Rouze P."/>
            <person name="Salamov A."/>
            <person name="Schmutz J."/>
            <person name="Solheim H."/>
            <person name="Stahlberg J."/>
            <person name="Velez H."/>
            <person name="de Vries R.P."/>
            <person name="Wiebenga A."/>
            <person name="Woodward S."/>
            <person name="Yakovlev I."/>
            <person name="Garbelotto M."/>
            <person name="Martin F."/>
            <person name="Grigoriev I.V."/>
            <person name="Stenlid J."/>
        </authorList>
    </citation>
    <scope>NUCLEOTIDE SEQUENCE [LARGE SCALE GENOMIC DNA]</scope>
    <source>
        <strain evidence="2 3">TC 32-1</strain>
    </source>
</reference>
<dbReference type="KEGG" id="hir:HETIRDRAFT_329423"/>
<dbReference type="SMART" id="SM00327">
    <property type="entry name" value="VWA"/>
    <property type="match status" value="1"/>
</dbReference>
<sequence length="221" mass="24073">MTCSDRRPLLDTPSSTLIRQRADNRYGAALSSLYSFLAARRSLIRSATGARNDAYSVVTFSSSARTRVTNDFSSTPDQLLSLLLTQEEAGGTNFDAALKEAQQTMQSSFSSERAPVLIFLSDGECSVRDETVYDICRKAVTLGKPLSFHAVSFGQDYSSSQLRRMAQLAEEVYSTAPQDQLASTATISCSYTNAIDTIQLTETFLGIADSLTKTRASLIRG</sequence>
<evidence type="ECO:0000313" key="2">
    <source>
        <dbReference type="EMBL" id="ETW76252.1"/>
    </source>
</evidence>
<proteinExistence type="predicted"/>
<dbReference type="RefSeq" id="XP_009552454.1">
    <property type="nucleotide sequence ID" value="XM_009554159.1"/>
</dbReference>
<keyword evidence="3" id="KW-1185">Reference proteome</keyword>
<dbReference type="EMBL" id="KI925465">
    <property type="protein sequence ID" value="ETW76252.1"/>
    <property type="molecule type" value="Genomic_DNA"/>
</dbReference>
<dbReference type="eggNOG" id="ENOG502QUF5">
    <property type="taxonomic scope" value="Eukaryota"/>
</dbReference>
<organism evidence="2 3">
    <name type="scientific">Heterobasidion irregulare (strain TC 32-1)</name>
    <dbReference type="NCBI Taxonomy" id="747525"/>
    <lineage>
        <taxon>Eukaryota</taxon>
        <taxon>Fungi</taxon>
        <taxon>Dikarya</taxon>
        <taxon>Basidiomycota</taxon>
        <taxon>Agaricomycotina</taxon>
        <taxon>Agaricomycetes</taxon>
        <taxon>Russulales</taxon>
        <taxon>Bondarzewiaceae</taxon>
        <taxon>Heterobasidion</taxon>
        <taxon>Heterobasidion annosum species complex</taxon>
    </lineage>
</organism>
<dbReference type="Gene3D" id="3.40.50.410">
    <property type="entry name" value="von Willebrand factor, type A domain"/>
    <property type="match status" value="1"/>
</dbReference>
<dbReference type="InterPro" id="IPR002035">
    <property type="entry name" value="VWF_A"/>
</dbReference>
<dbReference type="SUPFAM" id="SSF53300">
    <property type="entry name" value="vWA-like"/>
    <property type="match status" value="1"/>
</dbReference>
<dbReference type="CDD" id="cd00198">
    <property type="entry name" value="vWFA"/>
    <property type="match status" value="1"/>
</dbReference>
<evidence type="ECO:0000313" key="3">
    <source>
        <dbReference type="Proteomes" id="UP000030671"/>
    </source>
</evidence>
<dbReference type="HOGENOM" id="CLU_044503_1_0_1"/>
<evidence type="ECO:0000259" key="1">
    <source>
        <dbReference type="PROSITE" id="PS50234"/>
    </source>
</evidence>
<name>W4JRQ2_HETIT</name>
<feature type="domain" description="VWFA" evidence="1">
    <location>
        <begin position="5"/>
        <end position="195"/>
    </location>
</feature>
<dbReference type="InterPro" id="IPR036465">
    <property type="entry name" value="vWFA_dom_sf"/>
</dbReference>
<dbReference type="OrthoDB" id="2343366at2759"/>
<dbReference type="Pfam" id="PF13519">
    <property type="entry name" value="VWA_2"/>
    <property type="match status" value="1"/>
</dbReference>
<dbReference type="STRING" id="747525.W4JRQ2"/>
<protein>
    <recommendedName>
        <fullName evidence="1">VWFA domain-containing protein</fullName>
    </recommendedName>
</protein>
<dbReference type="AlphaFoldDB" id="W4JRQ2"/>